<dbReference type="EMBL" id="LWDX02036800">
    <property type="protein sequence ID" value="OEL25632.1"/>
    <property type="molecule type" value="Genomic_DNA"/>
</dbReference>
<name>A0A1E5VKN0_9POAL</name>
<dbReference type="STRING" id="888268.A0A1E5VKN0"/>
<dbReference type="Proteomes" id="UP000095767">
    <property type="component" value="Unassembled WGS sequence"/>
</dbReference>
<gene>
    <name evidence="2" type="ORF">BAE44_0013348</name>
</gene>
<evidence type="ECO:0000256" key="1">
    <source>
        <dbReference type="ARBA" id="ARBA00009995"/>
    </source>
</evidence>
<evidence type="ECO:0000313" key="2">
    <source>
        <dbReference type="EMBL" id="OEL25632.1"/>
    </source>
</evidence>
<dbReference type="PANTHER" id="PTHR48047:SF19">
    <property type="entry name" value="GLYCOSYLTRANSFERASE"/>
    <property type="match status" value="1"/>
</dbReference>
<comment type="caution">
    <text evidence="2">The sequence shown here is derived from an EMBL/GenBank/DDBJ whole genome shotgun (WGS) entry which is preliminary data.</text>
</comment>
<accession>A0A1E5VKN0</accession>
<dbReference type="PANTHER" id="PTHR48047">
    <property type="entry name" value="GLYCOSYLTRANSFERASE"/>
    <property type="match status" value="1"/>
</dbReference>
<dbReference type="OrthoDB" id="5835829at2759"/>
<proteinExistence type="inferred from homology"/>
<protein>
    <submittedName>
        <fullName evidence="2">Uncharacterized protein</fullName>
    </submittedName>
</protein>
<reference evidence="2 3" key="1">
    <citation type="submission" date="2016-09" db="EMBL/GenBank/DDBJ databases">
        <title>The draft genome of Dichanthelium oligosanthes: A C3 panicoid grass species.</title>
        <authorList>
            <person name="Studer A.J."/>
            <person name="Schnable J.C."/>
            <person name="Brutnell T.P."/>
        </authorList>
    </citation>
    <scope>NUCLEOTIDE SEQUENCE [LARGE SCALE GENOMIC DNA]</scope>
    <source>
        <strain evidence="3">cv. Kellogg 1175</strain>
        <tissue evidence="2">Leaf</tissue>
    </source>
</reference>
<comment type="similarity">
    <text evidence="1">Belongs to the UDP-glycosyltransferase family.</text>
</comment>
<dbReference type="GO" id="GO:0035251">
    <property type="term" value="F:UDP-glucosyltransferase activity"/>
    <property type="evidence" value="ECO:0007669"/>
    <property type="project" value="TreeGrafter"/>
</dbReference>
<organism evidence="2 3">
    <name type="scientific">Dichanthelium oligosanthes</name>
    <dbReference type="NCBI Taxonomy" id="888268"/>
    <lineage>
        <taxon>Eukaryota</taxon>
        <taxon>Viridiplantae</taxon>
        <taxon>Streptophyta</taxon>
        <taxon>Embryophyta</taxon>
        <taxon>Tracheophyta</taxon>
        <taxon>Spermatophyta</taxon>
        <taxon>Magnoliopsida</taxon>
        <taxon>Liliopsida</taxon>
        <taxon>Poales</taxon>
        <taxon>Poaceae</taxon>
        <taxon>PACMAD clade</taxon>
        <taxon>Panicoideae</taxon>
        <taxon>Panicodae</taxon>
        <taxon>Paniceae</taxon>
        <taxon>Dichantheliinae</taxon>
        <taxon>Dichanthelium</taxon>
    </lineage>
</organism>
<dbReference type="Gene3D" id="3.40.50.2000">
    <property type="entry name" value="Glycogen Phosphorylase B"/>
    <property type="match status" value="2"/>
</dbReference>
<evidence type="ECO:0000313" key="3">
    <source>
        <dbReference type="Proteomes" id="UP000095767"/>
    </source>
</evidence>
<dbReference type="AlphaFoldDB" id="A0A1E5VKN0"/>
<sequence>MDGLAPGVENLSSAGDDTWRIDVAAIDEALTRPAQEALLREWSPDAVVTDYHFFWNNDIATELGVPCVAFSVIGPFSALVMRLLDSAARESEPASQVVIVHGLPELEIQIPVTELPEFLIRPLKRDDDGFKPCHVALFRCLSVAMNTFEDLEQQYRERYMQVGSLKRGYFVGPVSLPLPPAAAGTSDSPCIRWLGTKPSSSVVYVCFGTYAAMSGDQLRRWRSGWKRQGSRSCGW</sequence>
<dbReference type="SUPFAM" id="SSF53756">
    <property type="entry name" value="UDP-Glycosyltransferase/glycogen phosphorylase"/>
    <property type="match status" value="1"/>
</dbReference>
<keyword evidence="3" id="KW-1185">Reference proteome</keyword>